<keyword evidence="1" id="KW-1133">Transmembrane helix</keyword>
<evidence type="ECO:0000256" key="1">
    <source>
        <dbReference type="SAM" id="Phobius"/>
    </source>
</evidence>
<organism evidence="2 3">
    <name type="scientific">Candidatus Daviesbacteria bacterium RIFCSPHIGHO2_02_FULL_43_12</name>
    <dbReference type="NCBI Taxonomy" id="1797776"/>
    <lineage>
        <taxon>Bacteria</taxon>
        <taxon>Candidatus Daviesiibacteriota</taxon>
    </lineage>
</organism>
<evidence type="ECO:0000313" key="2">
    <source>
        <dbReference type="EMBL" id="OGE41215.1"/>
    </source>
</evidence>
<proteinExistence type="predicted"/>
<evidence type="ECO:0000313" key="3">
    <source>
        <dbReference type="Proteomes" id="UP000177328"/>
    </source>
</evidence>
<feature type="transmembrane region" description="Helical" evidence="1">
    <location>
        <begin position="49"/>
        <end position="69"/>
    </location>
</feature>
<dbReference type="EMBL" id="MFDD01000002">
    <property type="protein sequence ID" value="OGE41215.1"/>
    <property type="molecule type" value="Genomic_DNA"/>
</dbReference>
<reference evidence="2 3" key="1">
    <citation type="journal article" date="2016" name="Nat. Commun.">
        <title>Thousands of microbial genomes shed light on interconnected biogeochemical processes in an aquifer system.</title>
        <authorList>
            <person name="Anantharaman K."/>
            <person name="Brown C.T."/>
            <person name="Hug L.A."/>
            <person name="Sharon I."/>
            <person name="Castelle C.J."/>
            <person name="Probst A.J."/>
            <person name="Thomas B.C."/>
            <person name="Singh A."/>
            <person name="Wilkins M.J."/>
            <person name="Karaoz U."/>
            <person name="Brodie E.L."/>
            <person name="Williams K.H."/>
            <person name="Hubbard S.S."/>
            <person name="Banfield J.F."/>
        </authorList>
    </citation>
    <scope>NUCLEOTIDE SEQUENCE [LARGE SCALE GENOMIC DNA]</scope>
</reference>
<keyword evidence="1" id="KW-0472">Membrane</keyword>
<keyword evidence="1" id="KW-0812">Transmembrane</keyword>
<dbReference type="AlphaFoldDB" id="A0A1F5KKA1"/>
<comment type="caution">
    <text evidence="2">The sequence shown here is derived from an EMBL/GenBank/DDBJ whole genome shotgun (WGS) entry which is preliminary data.</text>
</comment>
<accession>A0A1F5KKA1</accession>
<dbReference type="Proteomes" id="UP000177328">
    <property type="component" value="Unassembled WGS sequence"/>
</dbReference>
<name>A0A1F5KKA1_9BACT</name>
<gene>
    <name evidence="2" type="ORF">A3D25_01650</name>
</gene>
<feature type="transmembrane region" description="Helical" evidence="1">
    <location>
        <begin position="21"/>
        <end position="43"/>
    </location>
</feature>
<protein>
    <submittedName>
        <fullName evidence="2">Uncharacterized protein</fullName>
    </submittedName>
</protein>
<sequence length="177" mass="20689">MRTTIIPAQITTVEDKIAGNLNLAQIILLLIPVIWITVVYVLVPTPFAINLYKIPLALVVLIACLILAIRIRGKIVLSWLVVLLQYNLRPRYYVFNKNDTYLREMYMPEIEKRKFQLFNFSFARRQQEKKQIKIAANKFDLKDLVLLKDFLYNPDYSLSLKPDSKGGLYVTLQQIKR</sequence>